<feature type="domain" description="RNase H type-1" evidence="1">
    <location>
        <begin position="29"/>
        <end position="125"/>
    </location>
</feature>
<dbReference type="SUPFAM" id="SSF53098">
    <property type="entry name" value="Ribonuclease H-like"/>
    <property type="match status" value="1"/>
</dbReference>
<dbReference type="InterPro" id="IPR044730">
    <property type="entry name" value="RNase_H-like_dom_plant"/>
</dbReference>
<dbReference type="Proteomes" id="UP000236630">
    <property type="component" value="Unassembled WGS sequence"/>
</dbReference>
<sequence length="137" mass="15214">MLKLPMLKASLASKEERWSPPDKNWFKLNSDATIDETEGLARLGVVIRNSREEFTATSICRRPFSGVIEFVEASAVLEGIELVVDLGLTPLMIESDSVNGISLISGRISSNLEINWLIYDIRAFICNKTEQGELVAI</sequence>
<dbReference type="PANTHER" id="PTHR47074:SF48">
    <property type="entry name" value="POLYNUCLEOTIDYL TRANSFERASE, RIBONUCLEASE H-LIKE SUPERFAMILY PROTEIN"/>
    <property type="match status" value="1"/>
</dbReference>
<dbReference type="InterPro" id="IPR052929">
    <property type="entry name" value="RNase_H-like_EbsB-rel"/>
</dbReference>
<comment type="caution">
    <text evidence="2">The sequence shown here is derived from an EMBL/GenBank/DDBJ whole genome shotgun (WGS) entry which is preliminary data.</text>
</comment>
<dbReference type="EMBL" id="BDQV01000245">
    <property type="protein sequence ID" value="GAY60770.1"/>
    <property type="molecule type" value="Genomic_DNA"/>
</dbReference>
<dbReference type="InterPro" id="IPR012337">
    <property type="entry name" value="RNaseH-like_sf"/>
</dbReference>
<evidence type="ECO:0000259" key="1">
    <source>
        <dbReference type="Pfam" id="PF13456"/>
    </source>
</evidence>
<evidence type="ECO:0000313" key="2">
    <source>
        <dbReference type="EMBL" id="GAY60770.1"/>
    </source>
</evidence>
<dbReference type="Pfam" id="PF13456">
    <property type="entry name" value="RVT_3"/>
    <property type="match status" value="1"/>
</dbReference>
<accession>A0A2H5Q805</accession>
<dbReference type="CDD" id="cd06222">
    <property type="entry name" value="RNase_H_like"/>
    <property type="match status" value="1"/>
</dbReference>
<organism evidence="2 3">
    <name type="scientific">Citrus unshiu</name>
    <name type="common">Satsuma mandarin</name>
    <name type="synonym">Citrus nobilis var. unshiu</name>
    <dbReference type="NCBI Taxonomy" id="55188"/>
    <lineage>
        <taxon>Eukaryota</taxon>
        <taxon>Viridiplantae</taxon>
        <taxon>Streptophyta</taxon>
        <taxon>Embryophyta</taxon>
        <taxon>Tracheophyta</taxon>
        <taxon>Spermatophyta</taxon>
        <taxon>Magnoliopsida</taxon>
        <taxon>eudicotyledons</taxon>
        <taxon>Gunneridae</taxon>
        <taxon>Pentapetalae</taxon>
        <taxon>rosids</taxon>
        <taxon>malvids</taxon>
        <taxon>Sapindales</taxon>
        <taxon>Rutaceae</taxon>
        <taxon>Aurantioideae</taxon>
        <taxon>Citrus</taxon>
    </lineage>
</organism>
<keyword evidence="3" id="KW-1185">Reference proteome</keyword>
<evidence type="ECO:0000313" key="3">
    <source>
        <dbReference type="Proteomes" id="UP000236630"/>
    </source>
</evidence>
<dbReference type="GO" id="GO:0003676">
    <property type="term" value="F:nucleic acid binding"/>
    <property type="evidence" value="ECO:0007669"/>
    <property type="project" value="InterPro"/>
</dbReference>
<dbReference type="InterPro" id="IPR036397">
    <property type="entry name" value="RNaseH_sf"/>
</dbReference>
<name>A0A2H5Q805_CITUN</name>
<dbReference type="GO" id="GO:0004523">
    <property type="term" value="F:RNA-DNA hybrid ribonuclease activity"/>
    <property type="evidence" value="ECO:0007669"/>
    <property type="project" value="InterPro"/>
</dbReference>
<reference evidence="2 3" key="1">
    <citation type="journal article" date="2017" name="Front. Genet.">
        <title>Draft sequencing of the heterozygous diploid genome of Satsuma (Citrus unshiu Marc.) using a hybrid assembly approach.</title>
        <authorList>
            <person name="Shimizu T."/>
            <person name="Tanizawa Y."/>
            <person name="Mochizuki T."/>
            <person name="Nagasaki H."/>
            <person name="Yoshioka T."/>
            <person name="Toyoda A."/>
            <person name="Fujiyama A."/>
            <person name="Kaminuma E."/>
            <person name="Nakamura Y."/>
        </authorList>
    </citation>
    <scope>NUCLEOTIDE SEQUENCE [LARGE SCALE GENOMIC DNA]</scope>
    <source>
        <strain evidence="3">cv. Miyagawa wase</strain>
    </source>
</reference>
<protein>
    <recommendedName>
        <fullName evidence="1">RNase H type-1 domain-containing protein</fullName>
    </recommendedName>
</protein>
<dbReference type="InterPro" id="IPR002156">
    <property type="entry name" value="RNaseH_domain"/>
</dbReference>
<dbReference type="Gene3D" id="3.30.420.10">
    <property type="entry name" value="Ribonuclease H-like superfamily/Ribonuclease H"/>
    <property type="match status" value="1"/>
</dbReference>
<dbReference type="AlphaFoldDB" id="A0A2H5Q805"/>
<dbReference type="PANTHER" id="PTHR47074">
    <property type="entry name" value="BNAC02G40300D PROTEIN"/>
    <property type="match status" value="1"/>
</dbReference>
<gene>
    <name evidence="2" type="ORF">CUMW_204620</name>
</gene>
<proteinExistence type="predicted"/>